<dbReference type="RefSeq" id="WP_203840502.1">
    <property type="nucleotide sequence ID" value="NZ_BAAATV010000009.1"/>
</dbReference>
<comment type="caution">
    <text evidence="1">The sequence shown here is derived from an EMBL/GenBank/DDBJ whole genome shotgun (WGS) entry which is preliminary data.</text>
</comment>
<evidence type="ECO:0000313" key="2">
    <source>
        <dbReference type="Proteomes" id="UP000603200"/>
    </source>
</evidence>
<proteinExistence type="predicted"/>
<sequence length="84" mass="8466">MFSADRSTLTIGTTILAAQLAAMIATGFANLFTSLFQASGLGLTATVVSTTQGVGMWLAYRNAIERGLAGGEPGRAGAALDLAS</sequence>
<gene>
    <name evidence="1" type="ORF">Ahu01nite_065460</name>
</gene>
<name>A0ABQ3ZY04_9ACTN</name>
<organism evidence="1 2">
    <name type="scientific">Winogradskya humida</name>
    <dbReference type="NCBI Taxonomy" id="113566"/>
    <lineage>
        <taxon>Bacteria</taxon>
        <taxon>Bacillati</taxon>
        <taxon>Actinomycetota</taxon>
        <taxon>Actinomycetes</taxon>
        <taxon>Micromonosporales</taxon>
        <taxon>Micromonosporaceae</taxon>
        <taxon>Winogradskya</taxon>
    </lineage>
</organism>
<accession>A0ABQ3ZY04</accession>
<keyword evidence="2" id="KW-1185">Reference proteome</keyword>
<evidence type="ECO:0008006" key="3">
    <source>
        <dbReference type="Google" id="ProtNLM"/>
    </source>
</evidence>
<protein>
    <recommendedName>
        <fullName evidence="3">PUCC protein</fullName>
    </recommendedName>
</protein>
<dbReference type="Proteomes" id="UP000603200">
    <property type="component" value="Unassembled WGS sequence"/>
</dbReference>
<dbReference type="EMBL" id="BOMN01000091">
    <property type="protein sequence ID" value="GIE23444.1"/>
    <property type="molecule type" value="Genomic_DNA"/>
</dbReference>
<evidence type="ECO:0000313" key="1">
    <source>
        <dbReference type="EMBL" id="GIE23444.1"/>
    </source>
</evidence>
<reference evidence="1 2" key="1">
    <citation type="submission" date="2021-01" db="EMBL/GenBank/DDBJ databases">
        <title>Whole genome shotgun sequence of Actinoplanes humidus NBRC 14915.</title>
        <authorList>
            <person name="Komaki H."/>
            <person name="Tamura T."/>
        </authorList>
    </citation>
    <scope>NUCLEOTIDE SEQUENCE [LARGE SCALE GENOMIC DNA]</scope>
    <source>
        <strain evidence="1 2">NBRC 14915</strain>
    </source>
</reference>